<dbReference type="InterPro" id="IPR002939">
    <property type="entry name" value="DnaJ_C"/>
</dbReference>
<organism evidence="3 4">
    <name type="scientific">Hansschlegelia zhihuaiae</name>
    <dbReference type="NCBI Taxonomy" id="405005"/>
    <lineage>
        <taxon>Bacteria</taxon>
        <taxon>Pseudomonadati</taxon>
        <taxon>Pseudomonadota</taxon>
        <taxon>Alphaproteobacteria</taxon>
        <taxon>Hyphomicrobiales</taxon>
        <taxon>Methylopilaceae</taxon>
        <taxon>Hansschlegelia</taxon>
    </lineage>
</organism>
<dbReference type="CDD" id="cd10747">
    <property type="entry name" value="DnaJ_C"/>
    <property type="match status" value="1"/>
</dbReference>
<dbReference type="Pfam" id="PF01556">
    <property type="entry name" value="DnaJ_C"/>
    <property type="match status" value="1"/>
</dbReference>
<evidence type="ECO:0000313" key="4">
    <source>
        <dbReference type="Proteomes" id="UP000289708"/>
    </source>
</evidence>
<dbReference type="SMART" id="SM00271">
    <property type="entry name" value="DnaJ"/>
    <property type="match status" value="1"/>
</dbReference>
<dbReference type="GO" id="GO:0051082">
    <property type="term" value="F:unfolded protein binding"/>
    <property type="evidence" value="ECO:0007669"/>
    <property type="project" value="InterPro"/>
</dbReference>
<proteinExistence type="predicted"/>
<protein>
    <submittedName>
        <fullName evidence="3">J domain-containing protein</fullName>
    </submittedName>
</protein>
<comment type="caution">
    <text evidence="3">The sequence shown here is derived from an EMBL/GenBank/DDBJ whole genome shotgun (WGS) entry which is preliminary data.</text>
</comment>
<dbReference type="SUPFAM" id="SSF46565">
    <property type="entry name" value="Chaperone J-domain"/>
    <property type="match status" value="1"/>
</dbReference>
<evidence type="ECO:0000256" key="1">
    <source>
        <dbReference type="ARBA" id="ARBA00023186"/>
    </source>
</evidence>
<reference evidence="3 4" key="1">
    <citation type="submission" date="2018-12" db="EMBL/GenBank/DDBJ databases">
        <title>bacterium Hansschlegelia zhihuaiae S113.</title>
        <authorList>
            <person name="He J."/>
        </authorList>
    </citation>
    <scope>NUCLEOTIDE SEQUENCE [LARGE SCALE GENOMIC DNA]</scope>
    <source>
        <strain evidence="3 4">S 113</strain>
    </source>
</reference>
<dbReference type="CDD" id="cd06257">
    <property type="entry name" value="DnaJ"/>
    <property type="match status" value="1"/>
</dbReference>
<dbReference type="EMBL" id="RYFI01000020">
    <property type="protein sequence ID" value="RXF69896.1"/>
    <property type="molecule type" value="Genomic_DNA"/>
</dbReference>
<dbReference type="Pfam" id="PF00226">
    <property type="entry name" value="DnaJ"/>
    <property type="match status" value="1"/>
</dbReference>
<dbReference type="GO" id="GO:0005737">
    <property type="term" value="C:cytoplasm"/>
    <property type="evidence" value="ECO:0007669"/>
    <property type="project" value="TreeGrafter"/>
</dbReference>
<sequence>MDDPYATLGLAKDASADDIRAAYRKLAKQHHPDLNPGDAQAEERFKAISAAHALLSDPEKKAQFDRGEIDASGEPSRAWRSYRDHAEGSAGRRYSRGPSAEGWAADDLGDLFGSMFGGGRSADGEIKLRGRDEFYSLSVAFLDAVNGATRRLTLPDGKTLDLKIPAGMEDGQTLRLKGEGGPGWNGGPSGDALVQLTVEPHPYFTREGDDIRLELPVTLKEAVLGGPVEAPTPGGRVRVRVPAGSDSGTELRLRGRGIPARQGRPAGDLYAVLRVRIGKPDPELEAFLRDWTPEHGTNPRETMEARS</sequence>
<dbReference type="InterPro" id="IPR008971">
    <property type="entry name" value="HSP40/DnaJ_pept-bd"/>
</dbReference>
<dbReference type="OrthoDB" id="9779889at2"/>
<keyword evidence="1" id="KW-0143">Chaperone</keyword>
<dbReference type="InterPro" id="IPR001623">
    <property type="entry name" value="DnaJ_domain"/>
</dbReference>
<dbReference type="PROSITE" id="PS00636">
    <property type="entry name" value="DNAJ_1"/>
    <property type="match status" value="1"/>
</dbReference>
<dbReference type="SUPFAM" id="SSF49493">
    <property type="entry name" value="HSP40/DnaJ peptide-binding domain"/>
    <property type="match status" value="2"/>
</dbReference>
<dbReference type="FunFam" id="2.60.260.20:FF:000013">
    <property type="entry name" value="DnaJ subfamily B member 11"/>
    <property type="match status" value="1"/>
</dbReference>
<name>A0A4Q0MAT3_9HYPH</name>
<dbReference type="InterPro" id="IPR018253">
    <property type="entry name" value="DnaJ_domain_CS"/>
</dbReference>
<dbReference type="Gene3D" id="1.10.287.110">
    <property type="entry name" value="DnaJ domain"/>
    <property type="match status" value="1"/>
</dbReference>
<accession>A0A4Q0MAT3</accession>
<dbReference type="PANTHER" id="PTHR43096">
    <property type="entry name" value="DNAJ HOMOLOG 1, MITOCHONDRIAL-RELATED"/>
    <property type="match status" value="1"/>
</dbReference>
<dbReference type="AlphaFoldDB" id="A0A4Q0MAT3"/>
<gene>
    <name evidence="3" type="ORF">EK403_18130</name>
</gene>
<evidence type="ECO:0000313" key="3">
    <source>
        <dbReference type="EMBL" id="RXF69896.1"/>
    </source>
</evidence>
<dbReference type="Gene3D" id="2.60.260.20">
    <property type="entry name" value="Urease metallochaperone UreE, N-terminal domain"/>
    <property type="match status" value="2"/>
</dbReference>
<dbReference type="PANTHER" id="PTHR43096:SF52">
    <property type="entry name" value="DNAJ HOMOLOG 1, MITOCHONDRIAL-RELATED"/>
    <property type="match status" value="1"/>
</dbReference>
<keyword evidence="4" id="KW-1185">Reference proteome</keyword>
<dbReference type="RefSeq" id="WP_128778871.1">
    <property type="nucleotide sequence ID" value="NZ_RYFI01000020.1"/>
</dbReference>
<dbReference type="PRINTS" id="PR00625">
    <property type="entry name" value="JDOMAIN"/>
</dbReference>
<dbReference type="GO" id="GO:0042026">
    <property type="term" value="P:protein refolding"/>
    <property type="evidence" value="ECO:0007669"/>
    <property type="project" value="TreeGrafter"/>
</dbReference>
<dbReference type="Proteomes" id="UP000289708">
    <property type="component" value="Unassembled WGS sequence"/>
</dbReference>
<dbReference type="InterPro" id="IPR036869">
    <property type="entry name" value="J_dom_sf"/>
</dbReference>
<evidence type="ECO:0000259" key="2">
    <source>
        <dbReference type="PROSITE" id="PS50076"/>
    </source>
</evidence>
<dbReference type="PROSITE" id="PS50076">
    <property type="entry name" value="DNAJ_2"/>
    <property type="match status" value="1"/>
</dbReference>
<feature type="domain" description="J" evidence="2">
    <location>
        <begin position="3"/>
        <end position="68"/>
    </location>
</feature>